<dbReference type="SUPFAM" id="SSF54747">
    <property type="entry name" value="Ribosomal L11/L12e N-terminal domain"/>
    <property type="match status" value="1"/>
</dbReference>
<evidence type="ECO:0000256" key="4">
    <source>
        <dbReference type="ARBA" id="ARBA00022884"/>
    </source>
</evidence>
<comment type="caution">
    <text evidence="11">The sequence shown here is derived from an EMBL/GenBank/DDBJ whole genome shotgun (WGS) entry which is preliminary data.</text>
</comment>
<dbReference type="HAMAP" id="MF_01318_B">
    <property type="entry name" value="Ribosomal_uL1_B"/>
    <property type="match status" value="1"/>
</dbReference>
<dbReference type="FunFam" id="3.40.50.790:FF:000001">
    <property type="entry name" value="50S ribosomal protein L1"/>
    <property type="match status" value="1"/>
</dbReference>
<comment type="similarity">
    <text evidence="1 7">Belongs to the universal ribosomal protein uL1 family.</text>
</comment>
<dbReference type="InterPro" id="IPR020783">
    <property type="entry name" value="Ribosomal_uL11_C"/>
</dbReference>
<name>A0AA36GZ44_CYLNA</name>
<dbReference type="InterPro" id="IPR023674">
    <property type="entry name" value="Ribosomal_uL1-like"/>
</dbReference>
<dbReference type="InterPro" id="IPR036796">
    <property type="entry name" value="Ribosomal_uL11_N_sf"/>
</dbReference>
<dbReference type="GO" id="GO:0006412">
    <property type="term" value="P:translation"/>
    <property type="evidence" value="ECO:0007669"/>
    <property type="project" value="InterPro"/>
</dbReference>
<dbReference type="EMBL" id="CATQJL010000304">
    <property type="protein sequence ID" value="CAJ0600792.1"/>
    <property type="molecule type" value="Genomic_DNA"/>
</dbReference>
<dbReference type="InterPro" id="IPR016095">
    <property type="entry name" value="Ribosomal_uL1_3-a/b-sand"/>
</dbReference>
<proteinExistence type="inferred from homology"/>
<dbReference type="GO" id="GO:0003735">
    <property type="term" value="F:structural constituent of ribosome"/>
    <property type="evidence" value="ECO:0007669"/>
    <property type="project" value="InterPro"/>
</dbReference>
<feature type="domain" description="Large ribosomal subunit protein uL11 N-terminal" evidence="10">
    <location>
        <begin position="9"/>
        <end position="67"/>
    </location>
</feature>
<dbReference type="FunFam" id="3.30.1550.10:FF:000001">
    <property type="entry name" value="50S ribosomal protein L11"/>
    <property type="match status" value="1"/>
</dbReference>
<dbReference type="GO" id="GO:0022625">
    <property type="term" value="C:cytosolic large ribosomal subunit"/>
    <property type="evidence" value="ECO:0007669"/>
    <property type="project" value="TreeGrafter"/>
</dbReference>
<dbReference type="SUPFAM" id="SSF56808">
    <property type="entry name" value="Ribosomal protein L1"/>
    <property type="match status" value="1"/>
</dbReference>
<evidence type="ECO:0000256" key="6">
    <source>
        <dbReference type="ARBA" id="ARBA00023274"/>
    </source>
</evidence>
<dbReference type="InterPro" id="IPR020784">
    <property type="entry name" value="Ribosomal_uL11_N"/>
</dbReference>
<dbReference type="InterPro" id="IPR000911">
    <property type="entry name" value="Ribosomal_uL11"/>
</dbReference>
<evidence type="ECO:0000313" key="12">
    <source>
        <dbReference type="Proteomes" id="UP001176961"/>
    </source>
</evidence>
<dbReference type="InterPro" id="IPR005878">
    <property type="entry name" value="Ribosom_uL1_bac-type"/>
</dbReference>
<keyword evidence="3" id="KW-0699">rRNA-binding</keyword>
<dbReference type="NCBIfam" id="TIGR01632">
    <property type="entry name" value="L11_bact"/>
    <property type="match status" value="1"/>
</dbReference>
<dbReference type="Gene3D" id="3.30.190.20">
    <property type="match status" value="1"/>
</dbReference>
<evidence type="ECO:0000256" key="3">
    <source>
        <dbReference type="ARBA" id="ARBA00022730"/>
    </source>
</evidence>
<evidence type="ECO:0000313" key="11">
    <source>
        <dbReference type="EMBL" id="CAJ0600792.1"/>
    </source>
</evidence>
<dbReference type="AlphaFoldDB" id="A0AA36GZ44"/>
<protein>
    <recommendedName>
        <fullName evidence="7">Ribosomal protein</fullName>
    </recommendedName>
</protein>
<organism evidence="11 12">
    <name type="scientific">Cylicocyclus nassatus</name>
    <name type="common">Nematode worm</name>
    <dbReference type="NCBI Taxonomy" id="53992"/>
    <lineage>
        <taxon>Eukaryota</taxon>
        <taxon>Metazoa</taxon>
        <taxon>Ecdysozoa</taxon>
        <taxon>Nematoda</taxon>
        <taxon>Chromadorea</taxon>
        <taxon>Rhabditida</taxon>
        <taxon>Rhabditina</taxon>
        <taxon>Rhabditomorpha</taxon>
        <taxon>Strongyloidea</taxon>
        <taxon>Strongylidae</taxon>
        <taxon>Cylicocyclus</taxon>
    </lineage>
</organism>
<evidence type="ECO:0000256" key="5">
    <source>
        <dbReference type="ARBA" id="ARBA00022980"/>
    </source>
</evidence>
<dbReference type="Pfam" id="PF00298">
    <property type="entry name" value="Ribosomal_L11"/>
    <property type="match status" value="1"/>
</dbReference>
<keyword evidence="12" id="KW-1185">Reference proteome</keyword>
<dbReference type="Gene3D" id="1.10.10.250">
    <property type="entry name" value="Ribosomal protein L11, C-terminal domain"/>
    <property type="match status" value="1"/>
</dbReference>
<comment type="similarity">
    <text evidence="2 8">Belongs to the universal ribosomal protein uL11 family.</text>
</comment>
<dbReference type="CDD" id="cd00403">
    <property type="entry name" value="Ribosomal_L1"/>
    <property type="match status" value="1"/>
</dbReference>
<dbReference type="InterPro" id="IPR036769">
    <property type="entry name" value="Ribosomal_uL11_C_sf"/>
</dbReference>
<dbReference type="Proteomes" id="UP001176961">
    <property type="component" value="Unassembled WGS sequence"/>
</dbReference>
<evidence type="ECO:0000256" key="7">
    <source>
        <dbReference type="RuleBase" id="RU000659"/>
    </source>
</evidence>
<sequence length="354" mass="36851">MAKKVVGYIKLQVKAGQANPSPPVGPALGQRGLNIMEFCKAFNAATQKLEPGLPVPVIITAYSDRTFTFITKSTPATTLLKKAAGISSGSKRPNTEKVGKVTRKQLEEIAKAKEPDLTAADLDAATKREKAIKAAVVPGKAYAFEDAINILKSATKAKFVESIDVAVRLGVDAKKSDQQVRGSTVLPAGTGKSVRVAVFAPAGAKADEALAAGAEAVGMDDLAEKMQAGDLNYDVVIATPDAMRVVGKLGTVLGPRGLMPNPKVGTVSPNPGEAVKNAKSGQVRYRTDKAGIIHCTIGKADFAEDALKSNLTALLLDLIKAKPATSKGTYLQKVSVSSTMGPGVTVDQSSLTLK</sequence>
<accession>A0AA36GZ44</accession>
<dbReference type="PROSITE" id="PS01199">
    <property type="entry name" value="RIBOSOMAL_L1"/>
    <property type="match status" value="1"/>
</dbReference>
<evidence type="ECO:0000256" key="1">
    <source>
        <dbReference type="ARBA" id="ARBA00010531"/>
    </source>
</evidence>
<dbReference type="Pfam" id="PF00687">
    <property type="entry name" value="Ribosomal_L1"/>
    <property type="match status" value="1"/>
</dbReference>
<dbReference type="CDD" id="cd00349">
    <property type="entry name" value="Ribosomal_L11"/>
    <property type="match status" value="1"/>
</dbReference>
<dbReference type="NCBIfam" id="TIGR01169">
    <property type="entry name" value="rplA_bact"/>
    <property type="match status" value="1"/>
</dbReference>
<dbReference type="GO" id="GO:0019843">
    <property type="term" value="F:rRNA binding"/>
    <property type="evidence" value="ECO:0007669"/>
    <property type="project" value="UniProtKB-KW"/>
</dbReference>
<dbReference type="InterPro" id="IPR028364">
    <property type="entry name" value="Ribosomal_uL1/biogenesis"/>
</dbReference>
<dbReference type="PANTHER" id="PTHR36427">
    <property type="entry name" value="54S RIBOSOMAL PROTEIN L1, MITOCHONDRIAL"/>
    <property type="match status" value="1"/>
</dbReference>
<dbReference type="Gene3D" id="3.40.50.790">
    <property type="match status" value="1"/>
</dbReference>
<gene>
    <name evidence="11" type="ORF">CYNAS_LOCUS12775</name>
</gene>
<reference evidence="11" key="1">
    <citation type="submission" date="2023-07" db="EMBL/GenBank/DDBJ databases">
        <authorList>
            <consortium name="CYATHOMIX"/>
        </authorList>
    </citation>
    <scope>NUCLEOTIDE SEQUENCE</scope>
    <source>
        <strain evidence="11">N/A</strain>
    </source>
</reference>
<dbReference type="Gene3D" id="3.30.1550.10">
    <property type="entry name" value="Ribosomal protein L11/L12, N-terminal domain"/>
    <property type="match status" value="1"/>
</dbReference>
<keyword evidence="5 7" id="KW-0689">Ribosomal protein</keyword>
<feature type="domain" description="Large ribosomal subunit protein uL11 C-terminal" evidence="9">
    <location>
        <begin position="72"/>
        <end position="127"/>
    </location>
</feature>
<evidence type="ECO:0000259" key="9">
    <source>
        <dbReference type="Pfam" id="PF00298"/>
    </source>
</evidence>
<evidence type="ECO:0000256" key="8">
    <source>
        <dbReference type="RuleBase" id="RU003978"/>
    </source>
</evidence>
<keyword evidence="4" id="KW-0694">RNA-binding</keyword>
<dbReference type="SUPFAM" id="SSF46906">
    <property type="entry name" value="Ribosomal protein L11, C-terminal domain"/>
    <property type="match status" value="1"/>
</dbReference>
<evidence type="ECO:0000259" key="10">
    <source>
        <dbReference type="Pfam" id="PF03946"/>
    </source>
</evidence>
<evidence type="ECO:0000256" key="2">
    <source>
        <dbReference type="ARBA" id="ARBA00010537"/>
    </source>
</evidence>
<dbReference type="InterPro" id="IPR006519">
    <property type="entry name" value="Ribosomal_uL11_bac-typ"/>
</dbReference>
<dbReference type="InterPro" id="IPR023673">
    <property type="entry name" value="Ribosomal_uL1_CS"/>
</dbReference>
<dbReference type="PANTHER" id="PTHR36427:SF3">
    <property type="entry name" value="LARGE RIBOSOMAL SUBUNIT PROTEIN UL1M"/>
    <property type="match status" value="1"/>
</dbReference>
<dbReference type="SMART" id="SM00649">
    <property type="entry name" value="RL11"/>
    <property type="match status" value="1"/>
</dbReference>
<dbReference type="HAMAP" id="MF_00736">
    <property type="entry name" value="Ribosomal_uL11"/>
    <property type="match status" value="1"/>
</dbReference>
<dbReference type="Pfam" id="PF03946">
    <property type="entry name" value="Ribosomal_L11_N"/>
    <property type="match status" value="1"/>
</dbReference>
<keyword evidence="6 7" id="KW-0687">Ribonucleoprotein</keyword>